<reference evidence="1" key="1">
    <citation type="submission" date="2011-01" db="EMBL/GenBank/DDBJ databases">
        <title>The Genome Sequence of Nematocida parisii strain ERTm3.</title>
        <authorList>
            <consortium name="The Broad Institute Genome Sequencing Platform"/>
            <consortium name="The Broad Institute Genome Sequencing Center for Infectious Disease"/>
            <person name="Cuomo C."/>
            <person name="Troemel E."/>
            <person name="Young S.K."/>
            <person name="Zeng Q."/>
            <person name="Gargeya S."/>
            <person name="Fitzgerald M."/>
            <person name="Haas B."/>
            <person name="Abouelleil A."/>
            <person name="Alvarado L."/>
            <person name="Arachchi H.M."/>
            <person name="Berlin A."/>
            <person name="Chapman S.B."/>
            <person name="Gearin G."/>
            <person name="Goldberg J."/>
            <person name="Griggs A."/>
            <person name="Gujja S."/>
            <person name="Hansen M."/>
            <person name="Heiman D."/>
            <person name="Howarth C."/>
            <person name="Larimer J."/>
            <person name="Lui A."/>
            <person name="MacDonald P.J.P."/>
            <person name="McCowen C."/>
            <person name="Montmayeur A."/>
            <person name="Murphy C."/>
            <person name="Neiman D."/>
            <person name="Pearson M."/>
            <person name="Priest M."/>
            <person name="Roberts A."/>
            <person name="Saif S."/>
            <person name="Shea T."/>
            <person name="Sisk P."/>
            <person name="Stolte C."/>
            <person name="Sykes S."/>
            <person name="Wortman J."/>
            <person name="Nusbaum C."/>
            <person name="Birren B."/>
        </authorList>
    </citation>
    <scope>NUCLEOTIDE SEQUENCE</scope>
    <source>
        <strain evidence="1">ERTm3</strain>
    </source>
</reference>
<accession>I3EHY3</accession>
<evidence type="ECO:0000313" key="1">
    <source>
        <dbReference type="EMBL" id="EIJ88830.1"/>
    </source>
</evidence>
<evidence type="ECO:0000313" key="2">
    <source>
        <dbReference type="Proteomes" id="UP000002872"/>
    </source>
</evidence>
<gene>
    <name evidence="1" type="ORF">NEQG_00649</name>
</gene>
<protein>
    <submittedName>
        <fullName evidence="1">Uncharacterized protein</fullName>
    </submittedName>
</protein>
<dbReference type="Proteomes" id="UP000002872">
    <property type="component" value="Unassembled WGS sequence"/>
</dbReference>
<keyword evidence="2" id="KW-1185">Reference proteome</keyword>
<organism evidence="1 2">
    <name type="scientific">Nematocida parisii (strain ERTm3)</name>
    <name type="common">Nematode killer fungus</name>
    <dbReference type="NCBI Taxonomy" id="935791"/>
    <lineage>
        <taxon>Eukaryota</taxon>
        <taxon>Fungi</taxon>
        <taxon>Fungi incertae sedis</taxon>
        <taxon>Microsporidia</taxon>
        <taxon>Nematocida</taxon>
    </lineage>
</organism>
<dbReference type="EMBL" id="GL870877">
    <property type="protein sequence ID" value="EIJ88830.1"/>
    <property type="molecule type" value="Genomic_DNA"/>
</dbReference>
<dbReference type="VEuPathDB" id="MicrosporidiaDB:NEQG_00649"/>
<name>I3EHY3_NEMP3</name>
<dbReference type="AlphaFoldDB" id="I3EHY3"/>
<proteinExistence type="predicted"/>
<dbReference type="HOGENOM" id="CLU_2278196_0_0_1"/>
<sequence length="102" mass="12157">MIIIVLLTRTVFAAENMEVIEDFKNVEVIEDFENVEVDHLHSDLMQFREYMSDLDIELIKQNDPDYYKILEANEVNNIFRISALFKYSNNKGKDMDYITQKK</sequence>
<dbReference type="InParanoid" id="I3EHY3"/>